<dbReference type="PANTHER" id="PTHR24321:SF8">
    <property type="entry name" value="ESTRADIOL 17-BETA-DEHYDROGENASE 8-RELATED"/>
    <property type="match status" value="1"/>
</dbReference>
<reference evidence="4" key="1">
    <citation type="journal article" date="2016" name="Nat. Commun.">
        <title>The Gonium pectorale genome demonstrates co-option of cell cycle regulation during the evolution of multicellularity.</title>
        <authorList>
            <person name="Hanschen E.R."/>
            <person name="Marriage T.N."/>
            <person name="Ferris P.J."/>
            <person name="Hamaji T."/>
            <person name="Toyoda A."/>
            <person name="Fujiyama A."/>
            <person name="Neme R."/>
            <person name="Noguchi H."/>
            <person name="Minakuchi Y."/>
            <person name="Suzuki M."/>
            <person name="Kawai-Toyooka H."/>
            <person name="Smith D.R."/>
            <person name="Sparks H."/>
            <person name="Anderson J."/>
            <person name="Bakaric R."/>
            <person name="Luria V."/>
            <person name="Karger A."/>
            <person name="Kirschner M.W."/>
            <person name="Durand P.M."/>
            <person name="Michod R.E."/>
            <person name="Nozaki H."/>
            <person name="Olson B.J."/>
        </authorList>
    </citation>
    <scope>NUCLEOTIDE SEQUENCE [LARGE SCALE GENOMIC DNA]</scope>
    <source>
        <strain evidence="4">NIES-2863</strain>
    </source>
</reference>
<name>A0A150GZN1_GONPE</name>
<evidence type="ECO:0000313" key="4">
    <source>
        <dbReference type="Proteomes" id="UP000075714"/>
    </source>
</evidence>
<sequence length="230" mass="24591">MRTAVVSGVARPTGIGRQIVRTLLGKGYRVVGCDVAPEEAPDAQYPGVYSFMRVDVRKLDNVRALYAHVEDIAGGPHLNLLVNNAGIAAPNLDESDPVGSWHTFIDTNLTGMALWSSIVHISSTRALQSEPGCEGYAAAKAGLLGLTHSQAASLQRRTRVNAVLPGWVDVSGGAEAISTEQHQWQFTGRVGQPTDVAEMVAFLADERLAGFITGQHFVCDGGVTVRMHYP</sequence>
<protein>
    <submittedName>
        <fullName evidence="3">Uncharacterized protein</fullName>
    </submittedName>
</protein>
<proteinExistence type="inferred from homology"/>
<dbReference type="PRINTS" id="PR00081">
    <property type="entry name" value="GDHRDH"/>
</dbReference>
<dbReference type="EMBL" id="LSYV01000004">
    <property type="protein sequence ID" value="KXZ55078.1"/>
    <property type="molecule type" value="Genomic_DNA"/>
</dbReference>
<dbReference type="Proteomes" id="UP000075714">
    <property type="component" value="Unassembled WGS sequence"/>
</dbReference>
<dbReference type="Pfam" id="PF13561">
    <property type="entry name" value="adh_short_C2"/>
    <property type="match status" value="1"/>
</dbReference>
<comment type="similarity">
    <text evidence="1">Belongs to the short-chain dehydrogenases/reductases (SDR) family.</text>
</comment>
<dbReference type="GO" id="GO:0016491">
    <property type="term" value="F:oxidoreductase activity"/>
    <property type="evidence" value="ECO:0007669"/>
    <property type="project" value="UniProtKB-KW"/>
</dbReference>
<dbReference type="PRINTS" id="PR00080">
    <property type="entry name" value="SDRFAMILY"/>
</dbReference>
<dbReference type="PROSITE" id="PS00061">
    <property type="entry name" value="ADH_SHORT"/>
    <property type="match status" value="1"/>
</dbReference>
<gene>
    <name evidence="3" type="ORF">GPECTOR_3g234</name>
</gene>
<organism evidence="3 4">
    <name type="scientific">Gonium pectorale</name>
    <name type="common">Green alga</name>
    <dbReference type="NCBI Taxonomy" id="33097"/>
    <lineage>
        <taxon>Eukaryota</taxon>
        <taxon>Viridiplantae</taxon>
        <taxon>Chlorophyta</taxon>
        <taxon>core chlorophytes</taxon>
        <taxon>Chlorophyceae</taxon>
        <taxon>CS clade</taxon>
        <taxon>Chlamydomonadales</taxon>
        <taxon>Volvocaceae</taxon>
        <taxon>Gonium</taxon>
    </lineage>
</organism>
<comment type="caution">
    <text evidence="3">The sequence shown here is derived from an EMBL/GenBank/DDBJ whole genome shotgun (WGS) entry which is preliminary data.</text>
</comment>
<dbReference type="AlphaFoldDB" id="A0A150GZN1"/>
<dbReference type="STRING" id="33097.A0A150GZN1"/>
<dbReference type="InterPro" id="IPR036291">
    <property type="entry name" value="NAD(P)-bd_dom_sf"/>
</dbReference>
<dbReference type="PANTHER" id="PTHR24321">
    <property type="entry name" value="DEHYDROGENASES, SHORT CHAIN"/>
    <property type="match status" value="1"/>
</dbReference>
<dbReference type="InterPro" id="IPR020904">
    <property type="entry name" value="Sc_DH/Rdtase_CS"/>
</dbReference>
<keyword evidence="2" id="KW-0560">Oxidoreductase</keyword>
<dbReference type="SUPFAM" id="SSF51735">
    <property type="entry name" value="NAD(P)-binding Rossmann-fold domains"/>
    <property type="match status" value="1"/>
</dbReference>
<evidence type="ECO:0000256" key="2">
    <source>
        <dbReference type="ARBA" id="ARBA00023002"/>
    </source>
</evidence>
<dbReference type="OrthoDB" id="1669814at2759"/>
<dbReference type="InterPro" id="IPR002347">
    <property type="entry name" value="SDR_fam"/>
</dbReference>
<keyword evidence="4" id="KW-1185">Reference proteome</keyword>
<evidence type="ECO:0000256" key="1">
    <source>
        <dbReference type="ARBA" id="ARBA00006484"/>
    </source>
</evidence>
<accession>A0A150GZN1</accession>
<evidence type="ECO:0000313" key="3">
    <source>
        <dbReference type="EMBL" id="KXZ55078.1"/>
    </source>
</evidence>
<dbReference type="Gene3D" id="3.40.50.720">
    <property type="entry name" value="NAD(P)-binding Rossmann-like Domain"/>
    <property type="match status" value="1"/>
</dbReference>